<reference evidence="3" key="1">
    <citation type="submission" date="2024-05" db="EMBL/GenBank/DDBJ databases">
        <title>30 novel species of actinomycetes from the DSMZ collection.</title>
        <authorList>
            <person name="Nouioui I."/>
        </authorList>
    </citation>
    <scope>NUCLEOTIDE SEQUENCE</scope>
    <source>
        <strain evidence="3">DSM 40712</strain>
    </source>
</reference>
<feature type="domain" description="Glycosyl transferase family 1" evidence="2">
    <location>
        <begin position="2"/>
        <end position="100"/>
    </location>
</feature>
<dbReference type="Gene3D" id="3.40.50.2000">
    <property type="entry name" value="Glycogen Phosphorylase B"/>
    <property type="match status" value="1"/>
</dbReference>
<name>A0ABU3B6U9_9ACTN</name>
<dbReference type="CDD" id="cd03801">
    <property type="entry name" value="GT4_PimA-like"/>
    <property type="match status" value="1"/>
</dbReference>
<keyword evidence="3" id="KW-0328">Glycosyltransferase</keyword>
<dbReference type="SUPFAM" id="SSF53756">
    <property type="entry name" value="UDP-Glycosyltransferase/glycogen phosphorylase"/>
    <property type="match status" value="1"/>
</dbReference>
<organism evidence="3 4">
    <name type="scientific">Streptomyces lancefieldiae</name>
    <dbReference type="NCBI Taxonomy" id="3075520"/>
    <lineage>
        <taxon>Bacteria</taxon>
        <taxon>Bacillati</taxon>
        <taxon>Actinomycetota</taxon>
        <taxon>Actinomycetes</taxon>
        <taxon>Kitasatosporales</taxon>
        <taxon>Streptomycetaceae</taxon>
        <taxon>Streptomyces</taxon>
    </lineage>
</organism>
<keyword evidence="1 3" id="KW-0808">Transferase</keyword>
<dbReference type="InterPro" id="IPR050194">
    <property type="entry name" value="Glycosyltransferase_grp1"/>
</dbReference>
<dbReference type="GO" id="GO:0016757">
    <property type="term" value="F:glycosyltransferase activity"/>
    <property type="evidence" value="ECO:0007669"/>
    <property type="project" value="UniProtKB-KW"/>
</dbReference>
<keyword evidence="4" id="KW-1185">Reference proteome</keyword>
<comment type="caution">
    <text evidence="3">The sequence shown here is derived from an EMBL/GenBank/DDBJ whole genome shotgun (WGS) entry which is preliminary data.</text>
</comment>
<dbReference type="EMBL" id="JAVRFH010000327">
    <property type="protein sequence ID" value="MDT0616726.1"/>
    <property type="molecule type" value="Genomic_DNA"/>
</dbReference>
<sequence length="128" mass="14062">LEGRVEFAGRVSDEELRQCYQSAAVFVMPSENEGFGLVYAEAMAHGVPCIGSDRDAAREVIAHGESGLCVPAGNSTALADAIVALLRSTELRSQMSRAARMRFLAHFSAEKHRDRLLVELRRWQEAAD</sequence>
<dbReference type="Proteomes" id="UP001180724">
    <property type="component" value="Unassembled WGS sequence"/>
</dbReference>
<evidence type="ECO:0000313" key="3">
    <source>
        <dbReference type="EMBL" id="MDT0616726.1"/>
    </source>
</evidence>
<gene>
    <name evidence="3" type="ORF">RM812_42370</name>
</gene>
<dbReference type="PANTHER" id="PTHR45947:SF3">
    <property type="entry name" value="SULFOQUINOVOSYL TRANSFERASE SQD2"/>
    <property type="match status" value="1"/>
</dbReference>
<evidence type="ECO:0000256" key="1">
    <source>
        <dbReference type="ARBA" id="ARBA00022679"/>
    </source>
</evidence>
<dbReference type="Pfam" id="PF00534">
    <property type="entry name" value="Glycos_transf_1"/>
    <property type="match status" value="1"/>
</dbReference>
<accession>A0ABU3B6U9</accession>
<evidence type="ECO:0000313" key="4">
    <source>
        <dbReference type="Proteomes" id="UP001180724"/>
    </source>
</evidence>
<dbReference type="InterPro" id="IPR001296">
    <property type="entry name" value="Glyco_trans_1"/>
</dbReference>
<dbReference type="PANTHER" id="PTHR45947">
    <property type="entry name" value="SULFOQUINOVOSYL TRANSFERASE SQD2"/>
    <property type="match status" value="1"/>
</dbReference>
<dbReference type="RefSeq" id="WP_311586366.1">
    <property type="nucleotide sequence ID" value="NZ_JAVRFH010000327.1"/>
</dbReference>
<dbReference type="EC" id="2.4.-.-" evidence="3"/>
<evidence type="ECO:0000259" key="2">
    <source>
        <dbReference type="Pfam" id="PF00534"/>
    </source>
</evidence>
<protein>
    <submittedName>
        <fullName evidence="3">Glycosyltransferase family 4 protein</fullName>
        <ecNumber evidence="3">2.4.-.-</ecNumber>
    </submittedName>
</protein>
<feature type="non-terminal residue" evidence="3">
    <location>
        <position position="1"/>
    </location>
</feature>
<proteinExistence type="predicted"/>